<proteinExistence type="predicted"/>
<dbReference type="Pfam" id="PF14966">
    <property type="entry name" value="DNA_repr_REX1B"/>
    <property type="match status" value="1"/>
</dbReference>
<dbReference type="AlphaFoldDB" id="A0A8C0FPP1"/>
<keyword evidence="2" id="KW-1185">Reference proteome</keyword>
<sequence length="140" mass="15306">RHPPTLKKQLPSPSCARGEAAWSWGLSAAKSAQENPPGAATGAQGYRAYLSSAPHYDFPRYRQLVHEITVAFSGISREVLCIAGRLLTYLVACFVRFLQPHAPLVVELDAEVGAAVGVFLHPPEKLLQLPPQRRVLLPPF</sequence>
<dbReference type="Proteomes" id="UP000694567">
    <property type="component" value="Unplaced"/>
</dbReference>
<dbReference type="Ensembl" id="ENSBOBT00000021552.1">
    <property type="protein sequence ID" value="ENSBOBP00000021073.1"/>
    <property type="gene ID" value="ENSBOBG00000012827.1"/>
</dbReference>
<evidence type="ECO:0000313" key="1">
    <source>
        <dbReference type="Ensembl" id="ENSBOBP00000021073.1"/>
    </source>
</evidence>
<name>A0A8C0FPP1_BUBBB</name>
<protein>
    <submittedName>
        <fullName evidence="1">Uncharacterized protein</fullName>
    </submittedName>
</protein>
<reference evidence="1" key="2">
    <citation type="submission" date="2025-09" db="UniProtKB">
        <authorList>
            <consortium name="Ensembl"/>
        </authorList>
    </citation>
    <scope>IDENTIFICATION</scope>
</reference>
<reference evidence="1" key="1">
    <citation type="submission" date="2025-08" db="UniProtKB">
        <authorList>
            <consortium name="Ensembl"/>
        </authorList>
    </citation>
    <scope>IDENTIFICATION</scope>
</reference>
<dbReference type="InterPro" id="IPR039491">
    <property type="entry name" value="REX1-B"/>
</dbReference>
<accession>A0A8C0FPP1</accession>
<dbReference type="PANTHER" id="PTHR28309:SF1">
    <property type="entry name" value="REQUIRED FOR EXCISION 1-B DOMAIN-CONTAINING PROTEIN"/>
    <property type="match status" value="1"/>
</dbReference>
<dbReference type="PANTHER" id="PTHR28309">
    <property type="entry name" value="REQUIRED FOR EXCISION 1-B DOMAIN-CONTAINING PROTEIN"/>
    <property type="match status" value="1"/>
</dbReference>
<evidence type="ECO:0000313" key="2">
    <source>
        <dbReference type="Proteomes" id="UP000694567"/>
    </source>
</evidence>
<organism evidence="1 2">
    <name type="scientific">Bubo bubo</name>
    <name type="common">Eurasian eagle-owl</name>
    <name type="synonym">Strix bubo</name>
    <dbReference type="NCBI Taxonomy" id="30461"/>
    <lineage>
        <taxon>Eukaryota</taxon>
        <taxon>Metazoa</taxon>
        <taxon>Chordata</taxon>
        <taxon>Craniata</taxon>
        <taxon>Vertebrata</taxon>
        <taxon>Euteleostomi</taxon>
        <taxon>Archelosauria</taxon>
        <taxon>Archosauria</taxon>
        <taxon>Dinosauria</taxon>
        <taxon>Saurischia</taxon>
        <taxon>Theropoda</taxon>
        <taxon>Coelurosauria</taxon>
        <taxon>Aves</taxon>
        <taxon>Neognathae</taxon>
        <taxon>Neoaves</taxon>
        <taxon>Telluraves</taxon>
        <taxon>Strigiformes</taxon>
        <taxon>Strigidae</taxon>
        <taxon>Bubo</taxon>
    </lineage>
</organism>